<feature type="chain" id="PRO_5020656694" evidence="2">
    <location>
        <begin position="34"/>
        <end position="615"/>
    </location>
</feature>
<dbReference type="Pfam" id="PF18962">
    <property type="entry name" value="Por_Secre_tail"/>
    <property type="match status" value="1"/>
</dbReference>
<proteinExistence type="predicted"/>
<accession>A0A4Q7NYE1</accession>
<comment type="caution">
    <text evidence="4">The sequence shown here is derived from an EMBL/GenBank/DDBJ whole genome shotgun (WGS) entry which is preliminary data.</text>
</comment>
<dbReference type="AlphaFoldDB" id="A0A4Q7NYE1"/>
<dbReference type="OrthoDB" id="9765872at2"/>
<dbReference type="Proteomes" id="UP000292262">
    <property type="component" value="Unassembled WGS sequence"/>
</dbReference>
<gene>
    <name evidence="4" type="ORF">EV197_2893</name>
</gene>
<dbReference type="InterPro" id="IPR029058">
    <property type="entry name" value="AB_hydrolase_fold"/>
</dbReference>
<dbReference type="InterPro" id="IPR026444">
    <property type="entry name" value="Secre_tail"/>
</dbReference>
<keyword evidence="1 2" id="KW-0732">Signal</keyword>
<organism evidence="4 5">
    <name type="scientific">Aquimarina brevivitae</name>
    <dbReference type="NCBI Taxonomy" id="323412"/>
    <lineage>
        <taxon>Bacteria</taxon>
        <taxon>Pseudomonadati</taxon>
        <taxon>Bacteroidota</taxon>
        <taxon>Flavobacteriia</taxon>
        <taxon>Flavobacteriales</taxon>
        <taxon>Flavobacteriaceae</taxon>
        <taxon>Aquimarina</taxon>
    </lineage>
</organism>
<evidence type="ECO:0000313" key="4">
    <source>
        <dbReference type="EMBL" id="RZS92257.1"/>
    </source>
</evidence>
<dbReference type="SUPFAM" id="SSF53474">
    <property type="entry name" value="alpha/beta-Hydrolases"/>
    <property type="match status" value="1"/>
</dbReference>
<dbReference type="NCBIfam" id="TIGR04183">
    <property type="entry name" value="Por_Secre_tail"/>
    <property type="match status" value="1"/>
</dbReference>
<dbReference type="EMBL" id="SGXE01000004">
    <property type="protein sequence ID" value="RZS92257.1"/>
    <property type="molecule type" value="Genomic_DNA"/>
</dbReference>
<feature type="domain" description="Secretion system C-terminal sorting" evidence="3">
    <location>
        <begin position="541"/>
        <end position="609"/>
    </location>
</feature>
<evidence type="ECO:0000313" key="5">
    <source>
        <dbReference type="Proteomes" id="UP000292262"/>
    </source>
</evidence>
<dbReference type="Gene3D" id="3.40.50.1820">
    <property type="entry name" value="alpha/beta hydrolase"/>
    <property type="match status" value="1"/>
</dbReference>
<evidence type="ECO:0000256" key="2">
    <source>
        <dbReference type="SAM" id="SignalP"/>
    </source>
</evidence>
<name>A0A4Q7NYE1_9FLAO</name>
<keyword evidence="5" id="KW-1185">Reference proteome</keyword>
<evidence type="ECO:0000259" key="3">
    <source>
        <dbReference type="Pfam" id="PF18962"/>
    </source>
</evidence>
<sequence length="615" mass="68794">MIFIKLTSTLHKLNLMKLKITLLALFSCALLFAQNFKEEQLPTPDKLNPFYIGPLFTSTIHYGVTPPNYNGKVILFNHGYIDLNQTQFLFDNSFYKEVYKEGYQAVFVATTRGGGIWVNGELLAEAIDIVTDKYNVDDVTIIAHSNGGKASEAAMIHYGKKNKVNQVFALGTPYWGTYLANISQFPLLNWAWKLTGLNEGAVTSTTYYCRDVVRPYFDNNPNNEPEKFVVLGSCGYFLGSNLLARAAFTATGNVLLPVQGANDGVAPYRSTLRPGAEYVFRKNDSRAFFDHLDVSLGKFSWPYVKMYMQNRAAQSNVLVSENTNPYKTESDYYILYSDNEYDKVVFDKNSSFAIANIIHEDPTATFNIFDQQGKNLTTTKQYSEKPNATTITLTENNTTLKSDSRFAAFIKQDNSIKMTLELQPAEHPILKVDFSAGAKNLETPESIEVRGILTKTATINGTSLREIPQVVSFQKKEDGYYLNTQNLDDGVYNIFLNGESKGNFKRSIISGFVVGNINEGLATTATQENLASTTTSINITPNAVKDFATLNISSDINKDQLQVNIYDITGKKINAFELKNNQQRSFDISNQLAPLAGGIYILQLNDNQTFKFVKE</sequence>
<reference evidence="4 5" key="1">
    <citation type="submission" date="2019-02" db="EMBL/GenBank/DDBJ databases">
        <title>Genomic Encyclopedia of Type Strains, Phase IV (KMG-IV): sequencing the most valuable type-strain genomes for metagenomic binning, comparative biology and taxonomic classification.</title>
        <authorList>
            <person name="Goeker M."/>
        </authorList>
    </citation>
    <scope>NUCLEOTIDE SEQUENCE [LARGE SCALE GENOMIC DNA]</scope>
    <source>
        <strain evidence="4 5">DSM 17196</strain>
    </source>
</reference>
<evidence type="ECO:0000256" key="1">
    <source>
        <dbReference type="ARBA" id="ARBA00022729"/>
    </source>
</evidence>
<feature type="signal peptide" evidence="2">
    <location>
        <begin position="1"/>
        <end position="33"/>
    </location>
</feature>
<protein>
    <submittedName>
        <fullName evidence="4">Putative secreted protein (Por secretion system target)</fullName>
    </submittedName>
</protein>